<evidence type="ECO:0000256" key="1">
    <source>
        <dbReference type="SAM" id="SignalP"/>
    </source>
</evidence>
<dbReference type="Proteomes" id="UP001595075">
    <property type="component" value="Unassembled WGS sequence"/>
</dbReference>
<proteinExistence type="predicted"/>
<name>A0ABR4CG63_9HELO</name>
<comment type="caution">
    <text evidence="2">The sequence shown here is derived from an EMBL/GenBank/DDBJ whole genome shotgun (WGS) entry which is preliminary data.</text>
</comment>
<evidence type="ECO:0000313" key="3">
    <source>
        <dbReference type="Proteomes" id="UP001595075"/>
    </source>
</evidence>
<protein>
    <recommendedName>
        <fullName evidence="4">AB hydrolase-1 domain-containing protein</fullName>
    </recommendedName>
</protein>
<evidence type="ECO:0008006" key="4">
    <source>
        <dbReference type="Google" id="ProtNLM"/>
    </source>
</evidence>
<organism evidence="2 3">
    <name type="scientific">Oculimacula yallundae</name>
    <dbReference type="NCBI Taxonomy" id="86028"/>
    <lineage>
        <taxon>Eukaryota</taxon>
        <taxon>Fungi</taxon>
        <taxon>Dikarya</taxon>
        <taxon>Ascomycota</taxon>
        <taxon>Pezizomycotina</taxon>
        <taxon>Leotiomycetes</taxon>
        <taxon>Helotiales</taxon>
        <taxon>Ploettnerulaceae</taxon>
        <taxon>Oculimacula</taxon>
    </lineage>
</organism>
<accession>A0ABR4CG63</accession>
<dbReference type="InterPro" id="IPR029058">
    <property type="entry name" value="AB_hydrolase_fold"/>
</dbReference>
<evidence type="ECO:0000313" key="2">
    <source>
        <dbReference type="EMBL" id="KAL2068697.1"/>
    </source>
</evidence>
<feature type="chain" id="PRO_5046067538" description="AB hydrolase-1 domain-containing protein" evidence="1">
    <location>
        <begin position="24"/>
        <end position="329"/>
    </location>
</feature>
<dbReference type="EMBL" id="JAZHXI010000008">
    <property type="protein sequence ID" value="KAL2068697.1"/>
    <property type="molecule type" value="Genomic_DNA"/>
</dbReference>
<dbReference type="Gene3D" id="3.40.50.1820">
    <property type="entry name" value="alpha/beta hydrolase"/>
    <property type="match status" value="1"/>
</dbReference>
<keyword evidence="3" id="KW-1185">Reference proteome</keyword>
<feature type="signal peptide" evidence="1">
    <location>
        <begin position="1"/>
        <end position="23"/>
    </location>
</feature>
<gene>
    <name evidence="2" type="ORF">VTL71DRAFT_15035</name>
</gene>
<sequence>MQNNIMALIFLLTSVFILPIVAGESSKKVCVDFVLPLTLTTTDLIWGRPKFETTIDLTSLIFDFNRRDFMTTFDPIGGVQNNTRDYRVAGTYCEPRSGPGSTLLIATHGGSLDRSISGYDAQFSIHVPVLDNLVQHARSGSIHRPNREDPKYIPEKIVLVGHSLGSVATNALIAIKPDIVDGVVLSGWGYNSGVPNAFGLVAATAQLKIANTVSKRWKAYDSGYMTWVDIFAYINIWPIAVMEFFSIATLNFDSPGVKAPVLFINGEFDYIMCGGYCPGIVEPAAHSFFPTSVGYESYIQPATGHILNTAPNATGTYQVITNFLSKNGL</sequence>
<keyword evidence="1" id="KW-0732">Signal</keyword>
<dbReference type="SUPFAM" id="SSF53474">
    <property type="entry name" value="alpha/beta-Hydrolases"/>
    <property type="match status" value="1"/>
</dbReference>
<reference evidence="2 3" key="1">
    <citation type="journal article" date="2024" name="Commun. Biol.">
        <title>Comparative genomic analysis of thermophilic fungi reveals convergent evolutionary adaptations and gene losses.</title>
        <authorList>
            <person name="Steindorff A.S."/>
            <person name="Aguilar-Pontes M.V."/>
            <person name="Robinson A.J."/>
            <person name="Andreopoulos B."/>
            <person name="LaButti K."/>
            <person name="Kuo A."/>
            <person name="Mondo S."/>
            <person name="Riley R."/>
            <person name="Otillar R."/>
            <person name="Haridas S."/>
            <person name="Lipzen A."/>
            <person name="Grimwood J."/>
            <person name="Schmutz J."/>
            <person name="Clum A."/>
            <person name="Reid I.D."/>
            <person name="Moisan M.C."/>
            <person name="Butler G."/>
            <person name="Nguyen T.T.M."/>
            <person name="Dewar K."/>
            <person name="Conant G."/>
            <person name="Drula E."/>
            <person name="Henrissat B."/>
            <person name="Hansel C."/>
            <person name="Singer S."/>
            <person name="Hutchinson M.I."/>
            <person name="de Vries R.P."/>
            <person name="Natvig D.O."/>
            <person name="Powell A.J."/>
            <person name="Tsang A."/>
            <person name="Grigoriev I.V."/>
        </authorList>
    </citation>
    <scope>NUCLEOTIDE SEQUENCE [LARGE SCALE GENOMIC DNA]</scope>
    <source>
        <strain evidence="2 3">CBS 494.80</strain>
    </source>
</reference>